<feature type="signal peptide" evidence="1">
    <location>
        <begin position="1"/>
        <end position="19"/>
    </location>
</feature>
<evidence type="ECO:0000313" key="2">
    <source>
        <dbReference type="EMBL" id="SFG19523.1"/>
    </source>
</evidence>
<dbReference type="Pfam" id="PF14270">
    <property type="entry name" value="DUF4358"/>
    <property type="match status" value="1"/>
</dbReference>
<protein>
    <recommendedName>
        <fullName evidence="4">DUF4358 domain-containing protein</fullName>
    </recommendedName>
</protein>
<evidence type="ECO:0000256" key="1">
    <source>
        <dbReference type="SAM" id="SignalP"/>
    </source>
</evidence>
<reference evidence="2 3" key="1">
    <citation type="submission" date="2016-10" db="EMBL/GenBank/DDBJ databases">
        <authorList>
            <person name="de Groot N.N."/>
        </authorList>
    </citation>
    <scope>NUCLEOTIDE SEQUENCE [LARGE SCALE GENOMIC DNA]</scope>
    <source>
        <strain evidence="2 3">NLAE-zl-G419</strain>
    </source>
</reference>
<gene>
    <name evidence="2" type="ORF">SAMN04487885_1334</name>
</gene>
<evidence type="ECO:0008006" key="4">
    <source>
        <dbReference type="Google" id="ProtNLM"/>
    </source>
</evidence>
<dbReference type="PROSITE" id="PS51257">
    <property type="entry name" value="PROKAR_LIPOPROTEIN"/>
    <property type="match status" value="1"/>
</dbReference>
<dbReference type="Proteomes" id="UP000182135">
    <property type="component" value="Unassembled WGS sequence"/>
</dbReference>
<dbReference type="AlphaFoldDB" id="A0A1I2PVV8"/>
<dbReference type="RefSeq" id="WP_074846550.1">
    <property type="nucleotide sequence ID" value="NZ_FOOE01000033.1"/>
</dbReference>
<dbReference type="EMBL" id="FOOE01000033">
    <property type="protein sequence ID" value="SFG19523.1"/>
    <property type="molecule type" value="Genomic_DNA"/>
</dbReference>
<keyword evidence="1" id="KW-0732">Signal</keyword>
<dbReference type="OrthoDB" id="1935129at2"/>
<dbReference type="STRING" id="1529.SAMN04487885_1334"/>
<proteinExistence type="predicted"/>
<evidence type="ECO:0000313" key="3">
    <source>
        <dbReference type="Proteomes" id="UP000182135"/>
    </source>
</evidence>
<dbReference type="eggNOG" id="ENOG503321F">
    <property type="taxonomic scope" value="Bacteria"/>
</dbReference>
<sequence length="163" mass="17993">MKKRITALFAAMIFAIAMVGCSSNTKKEEQKNVATADIVSKIKEEIEIRAMGAADETMVKDMFHVNMDDVEEITIERGMINTGLETIAVAKAKSGKAEEVKKAFERVKEEKKQSAFYPGESEAVEASEIKAIGGYVGFFIIPDYEVGQNNSKKAVEIFEEALK</sequence>
<keyword evidence="3" id="KW-1185">Reference proteome</keyword>
<organism evidence="2 3">
    <name type="scientific">Clostridium cadaveris</name>
    <dbReference type="NCBI Taxonomy" id="1529"/>
    <lineage>
        <taxon>Bacteria</taxon>
        <taxon>Bacillati</taxon>
        <taxon>Bacillota</taxon>
        <taxon>Clostridia</taxon>
        <taxon>Eubacteriales</taxon>
        <taxon>Clostridiaceae</taxon>
        <taxon>Clostridium</taxon>
    </lineage>
</organism>
<accession>A0A1I2PVV8</accession>
<name>A0A1I2PVV8_9CLOT</name>
<feature type="chain" id="PRO_5039498343" description="DUF4358 domain-containing protein" evidence="1">
    <location>
        <begin position="20"/>
        <end position="163"/>
    </location>
</feature>
<dbReference type="InterPro" id="IPR025648">
    <property type="entry name" value="DUF4358"/>
</dbReference>